<name>A0A9N8DP19_9STRA</name>
<organism evidence="2 3">
    <name type="scientific">Seminavis robusta</name>
    <dbReference type="NCBI Taxonomy" id="568900"/>
    <lineage>
        <taxon>Eukaryota</taxon>
        <taxon>Sar</taxon>
        <taxon>Stramenopiles</taxon>
        <taxon>Ochrophyta</taxon>
        <taxon>Bacillariophyta</taxon>
        <taxon>Bacillariophyceae</taxon>
        <taxon>Bacillariophycidae</taxon>
        <taxon>Naviculales</taxon>
        <taxon>Naviculaceae</taxon>
        <taxon>Seminavis</taxon>
    </lineage>
</organism>
<evidence type="ECO:0000256" key="1">
    <source>
        <dbReference type="SAM" id="MobiDB-lite"/>
    </source>
</evidence>
<evidence type="ECO:0000313" key="3">
    <source>
        <dbReference type="Proteomes" id="UP001153069"/>
    </source>
</evidence>
<reference evidence="2" key="1">
    <citation type="submission" date="2020-06" db="EMBL/GenBank/DDBJ databases">
        <authorList>
            <consortium name="Plant Systems Biology data submission"/>
        </authorList>
    </citation>
    <scope>NUCLEOTIDE SEQUENCE</scope>
    <source>
        <strain evidence="2">D6</strain>
    </source>
</reference>
<dbReference type="AlphaFoldDB" id="A0A9N8DP19"/>
<feature type="region of interest" description="Disordered" evidence="1">
    <location>
        <begin position="33"/>
        <end position="107"/>
    </location>
</feature>
<feature type="compositionally biased region" description="Polar residues" evidence="1">
    <location>
        <begin position="90"/>
        <end position="107"/>
    </location>
</feature>
<accession>A0A9N8DP19</accession>
<sequence>MKASTFLPGFSFVIVDDNCTSHKKEAKPAIASLDNCSSHKKPGRSVSPRRTTSLDRWSSHSNSSTRSLDASMAPPDRPEQRRWSTGGGSSSVPRTPPRRTSLTKVHD</sequence>
<keyword evidence="3" id="KW-1185">Reference proteome</keyword>
<dbReference type="Proteomes" id="UP001153069">
    <property type="component" value="Unassembled WGS sequence"/>
</dbReference>
<protein>
    <submittedName>
        <fullName evidence="2">Uncharacterized protein</fullName>
    </submittedName>
</protein>
<comment type="caution">
    <text evidence="2">The sequence shown here is derived from an EMBL/GenBank/DDBJ whole genome shotgun (WGS) entry which is preliminary data.</text>
</comment>
<gene>
    <name evidence="2" type="ORF">SEMRO_190_G081870.1</name>
</gene>
<dbReference type="EMBL" id="CAICTM010000189">
    <property type="protein sequence ID" value="CAB9504239.1"/>
    <property type="molecule type" value="Genomic_DNA"/>
</dbReference>
<evidence type="ECO:0000313" key="2">
    <source>
        <dbReference type="EMBL" id="CAB9504239.1"/>
    </source>
</evidence>
<proteinExistence type="predicted"/>